<feature type="compositionally biased region" description="Low complexity" evidence="12">
    <location>
        <begin position="146"/>
        <end position="161"/>
    </location>
</feature>
<dbReference type="EMBL" id="CAEY01001353">
    <property type="status" value="NOT_ANNOTATED_CDS"/>
    <property type="molecule type" value="Genomic_DNA"/>
</dbReference>
<reference evidence="15" key="2">
    <citation type="submission" date="2015-06" db="UniProtKB">
        <authorList>
            <consortium name="EnsemblMetazoa"/>
        </authorList>
    </citation>
    <scope>IDENTIFICATION</scope>
</reference>
<feature type="transmembrane region" description="Helical" evidence="13">
    <location>
        <begin position="824"/>
        <end position="843"/>
    </location>
</feature>
<feature type="transmembrane region" description="Helical" evidence="13">
    <location>
        <begin position="855"/>
        <end position="877"/>
    </location>
</feature>
<feature type="compositionally biased region" description="Low complexity" evidence="12">
    <location>
        <begin position="1299"/>
        <end position="1308"/>
    </location>
</feature>
<dbReference type="InterPro" id="IPR000162">
    <property type="entry name" value="GPCR_3_mtglu_rcpt"/>
</dbReference>
<dbReference type="FunFam" id="2.10.50.30:FF:000001">
    <property type="entry name" value="metabotropic glutamate receptor 1"/>
    <property type="match status" value="1"/>
</dbReference>
<feature type="compositionally biased region" description="Low complexity" evidence="12">
    <location>
        <begin position="1136"/>
        <end position="1149"/>
    </location>
</feature>
<dbReference type="PRINTS" id="PR00248">
    <property type="entry name" value="GPCRMGR"/>
</dbReference>
<feature type="transmembrane region" description="Helical" evidence="13">
    <location>
        <begin position="701"/>
        <end position="721"/>
    </location>
</feature>
<dbReference type="FunFam" id="3.40.50.2300:FF:000145">
    <property type="entry name" value="Glutamate receptor, metabotropic"/>
    <property type="match status" value="1"/>
</dbReference>
<evidence type="ECO:0000256" key="11">
    <source>
        <dbReference type="ARBA" id="ARBA00054813"/>
    </source>
</evidence>
<dbReference type="InterPro" id="IPR038550">
    <property type="entry name" value="GPCR_3_9-Cys_sf"/>
</dbReference>
<dbReference type="InterPro" id="IPR001828">
    <property type="entry name" value="ANF_lig-bd_rcpt"/>
</dbReference>
<feature type="region of interest" description="Disordered" evidence="12">
    <location>
        <begin position="1350"/>
        <end position="1380"/>
    </location>
</feature>
<keyword evidence="4 13" id="KW-0812">Transmembrane</keyword>
<evidence type="ECO:0000256" key="6">
    <source>
        <dbReference type="ARBA" id="ARBA00023040"/>
    </source>
</evidence>
<organism evidence="15 16">
    <name type="scientific">Tetranychus urticae</name>
    <name type="common">Two-spotted spider mite</name>
    <dbReference type="NCBI Taxonomy" id="32264"/>
    <lineage>
        <taxon>Eukaryota</taxon>
        <taxon>Metazoa</taxon>
        <taxon>Ecdysozoa</taxon>
        <taxon>Arthropoda</taxon>
        <taxon>Chelicerata</taxon>
        <taxon>Arachnida</taxon>
        <taxon>Acari</taxon>
        <taxon>Acariformes</taxon>
        <taxon>Trombidiformes</taxon>
        <taxon>Prostigmata</taxon>
        <taxon>Eleutherengona</taxon>
        <taxon>Raphignathae</taxon>
        <taxon>Tetranychoidea</taxon>
        <taxon>Tetranychidae</taxon>
        <taxon>Tetranychus</taxon>
    </lineage>
</organism>
<comment type="subcellular location">
    <subcellularLocation>
        <location evidence="1">Cell membrane</location>
        <topology evidence="1">Multi-pass membrane protein</topology>
    </subcellularLocation>
</comment>
<evidence type="ECO:0000313" key="15">
    <source>
        <dbReference type="EnsemblMetazoa" id="tetur04g01970.1"/>
    </source>
</evidence>
<dbReference type="SUPFAM" id="SSF53822">
    <property type="entry name" value="Periplasmic binding protein-like I"/>
    <property type="match status" value="2"/>
</dbReference>
<name>T1K1M8_TETUR</name>
<dbReference type="CDD" id="cd15285">
    <property type="entry name" value="7tmC_mGluR_group1"/>
    <property type="match status" value="1"/>
</dbReference>
<dbReference type="InterPro" id="IPR050726">
    <property type="entry name" value="mGluR"/>
</dbReference>
<feature type="region of interest" description="Disordered" evidence="12">
    <location>
        <begin position="135"/>
        <end position="161"/>
    </location>
</feature>
<feature type="transmembrane region" description="Helical" evidence="13">
    <location>
        <begin position="883"/>
        <end position="903"/>
    </location>
</feature>
<dbReference type="EnsemblMetazoa" id="tetur04g01970.1">
    <property type="protein sequence ID" value="tetur04g01970.1"/>
    <property type="gene ID" value="tetur04g01970"/>
</dbReference>
<dbReference type="OrthoDB" id="425344at2759"/>
<dbReference type="Gene3D" id="2.10.50.30">
    <property type="entry name" value="GPCR, family 3, nine cysteines domain"/>
    <property type="match status" value="1"/>
</dbReference>
<keyword evidence="16" id="KW-1185">Reference proteome</keyword>
<evidence type="ECO:0000256" key="8">
    <source>
        <dbReference type="ARBA" id="ARBA00023170"/>
    </source>
</evidence>
<evidence type="ECO:0000256" key="10">
    <source>
        <dbReference type="ARBA" id="ARBA00023224"/>
    </source>
</evidence>
<accession>T1K1M8</accession>
<dbReference type="Pfam" id="PF07562">
    <property type="entry name" value="NCD3G"/>
    <property type="match status" value="1"/>
</dbReference>
<feature type="region of interest" description="Disordered" evidence="12">
    <location>
        <begin position="1134"/>
        <end position="1158"/>
    </location>
</feature>
<dbReference type="InterPro" id="IPR000337">
    <property type="entry name" value="GPCR_3"/>
</dbReference>
<dbReference type="InterPro" id="IPR017979">
    <property type="entry name" value="GPCR_3_CS"/>
</dbReference>
<dbReference type="Gene3D" id="3.40.50.2300">
    <property type="match status" value="2"/>
</dbReference>
<dbReference type="PROSITE" id="PS50259">
    <property type="entry name" value="G_PROTEIN_RECEP_F3_4"/>
    <property type="match status" value="1"/>
</dbReference>
<evidence type="ECO:0000313" key="16">
    <source>
        <dbReference type="Proteomes" id="UP000015104"/>
    </source>
</evidence>
<sequence length="1380" mass="154226">MESAKIVYNVAIIFLFLPCLLLLLGINNYLSVNSLITSRHTVAAIPGDLVLGALFPVHHAPGVKQAQFRLCGDIREQYGIQRIEAAFHTIDTINANKEILPNITLGIEIRDSCWYSPIALEQSIEFIRDAMAASDERSDTTDKSDTSSTSTTSSSSSSSVSFLPESVSISHSPLFPMLNAPFTPFGRLNTSLMCPKQVKKVKNLVGVIGPASSSVTIQVQNLLQLFAIPQIGYSATSKDLSLKSHYMYFLRVVPSDELQAKVMVDLILKNNWTYISAIYTDGNYGSSLMEVFKNLAQDVGICLANTEVVTNNAEDWKFDEIVISILQTKSVKVVACFCEGMTVRGILKAIRRLNATGEFLLVGSDGWSDRYDVVEGYEVEASGGISVRIHSPYVNEFDPYYFNLHPDNNTRNPWFKEFWEFKFNCSLTPKVVKDQAQAKTPLLPNQAPFPGTRLFNRSCSGTENLRERYKQDTKLAFVIKAIWTMAYGLHNMQKKMCPHTSSSCPAMLPVNGSIFLHHLLNVSFTWSNETVSFNEFGDPPGRYDIMNFQKLDDNTYDYLHVGSWDSNSNELVTWRPFQWPLKTLMSDEDVPKSVCSKPCEKGYAKNIQSDSVKCCWVCVPCQKNQFLRDEYHCENCPLGWWPDDNQTGCFQIEIEYIQWTETPSLVAIAIALFGIMLTFFTMVVFIKHNNTPVVKASTRELSYMILLGMYLCYITTFALIAMPTQETCFVTRVLPGFSFAVIYASLVTKTNRIARILAGSKKRIITKKPRFMSSSAQVVISIILILIETGIIGFMLFKEPADSKLDYPVLDKVILVCNTTSAGIIAPLGFDFFLIAMCTVYAIKTRNVPENFNEAKFIGFTMYTTLVIWIAFVPIYFGSDLKVLTMCLCISFSALVALVLLFFPKLYIILFKPEKNNRSFFTTAKNVRCHIGYVPTLGISRHSSHSTSEFSVDSPRNHSLEVKHHYNQHLKKESSSSEPSKSHQQPGTLLTDKSTSSLLNTKPEKRRSSFNIFERFRISKQDKIAANVQQKIRAVRAAEALDRQTNRRVPGRPPPRQSSSSGMDIPEEGENSGKMRLVQMLKHAYGDDVNKIPGFTEFVESAKRESRRVLVENSAQTSYDLLETWFPALRHRIPRNGANGTSGNTSTSGGPSGARSTTTNGEIVLMTSLDECDDSRSANGFHRLMKQTSSVAPLGYRGDQPQPVHQPQQTLWSTEKDSSLNGVNSLGASSIYHPHHLYHQQQQQQQQQNQSQQWSTNYAVLTNQLSNVLQDGRQQLTTLRLNSKGSNLSSPSNLRKRPSSVSSSSAKVRASEESLLSGTNSCVIEESASSGGESSPSSGVVYKNIIINLGGTSGSQGENINEMGRSESLRLRQKHQQHQQ</sequence>
<reference evidence="16" key="1">
    <citation type="submission" date="2011-08" db="EMBL/GenBank/DDBJ databases">
        <authorList>
            <person name="Rombauts S."/>
        </authorList>
    </citation>
    <scope>NUCLEOTIDE SEQUENCE</scope>
    <source>
        <strain evidence="16">London</strain>
    </source>
</reference>
<evidence type="ECO:0000256" key="1">
    <source>
        <dbReference type="ARBA" id="ARBA00004651"/>
    </source>
</evidence>
<evidence type="ECO:0000256" key="3">
    <source>
        <dbReference type="ARBA" id="ARBA00022475"/>
    </source>
</evidence>
<feature type="domain" description="G-protein coupled receptors family 3 profile" evidence="14">
    <location>
        <begin position="663"/>
        <end position="925"/>
    </location>
</feature>
<dbReference type="GO" id="GO:0004930">
    <property type="term" value="F:G protein-coupled receptor activity"/>
    <property type="evidence" value="ECO:0007669"/>
    <property type="project" value="UniProtKB-KW"/>
</dbReference>
<feature type="region of interest" description="Disordered" evidence="12">
    <location>
        <begin position="967"/>
        <end position="1003"/>
    </location>
</feature>
<dbReference type="eggNOG" id="KOG1056">
    <property type="taxonomic scope" value="Eukaryota"/>
</dbReference>
<dbReference type="GO" id="GO:0005886">
    <property type="term" value="C:plasma membrane"/>
    <property type="evidence" value="ECO:0007669"/>
    <property type="project" value="UniProtKB-SubCell"/>
</dbReference>
<feature type="transmembrane region" description="Helical" evidence="13">
    <location>
        <begin position="665"/>
        <end position="686"/>
    </location>
</feature>
<dbReference type="Proteomes" id="UP000015104">
    <property type="component" value="Unassembled WGS sequence"/>
</dbReference>
<dbReference type="PRINTS" id="PR00593">
    <property type="entry name" value="MTABOTROPICR"/>
</dbReference>
<dbReference type="InterPro" id="IPR028082">
    <property type="entry name" value="Peripla_BP_I"/>
</dbReference>
<keyword evidence="9" id="KW-0325">Glycoprotein</keyword>
<evidence type="ECO:0000256" key="2">
    <source>
        <dbReference type="ARBA" id="ARBA00007242"/>
    </source>
</evidence>
<evidence type="ECO:0000256" key="7">
    <source>
        <dbReference type="ARBA" id="ARBA00023136"/>
    </source>
</evidence>
<evidence type="ECO:0000256" key="4">
    <source>
        <dbReference type="ARBA" id="ARBA00022692"/>
    </source>
</evidence>
<keyword evidence="7 13" id="KW-0472">Membrane</keyword>
<evidence type="ECO:0000256" key="9">
    <source>
        <dbReference type="ARBA" id="ARBA00023180"/>
    </source>
</evidence>
<dbReference type="STRING" id="32264.T1K1M8"/>
<comment type="similarity">
    <text evidence="2">Belongs to the G-protein coupled receptor 3 family.</text>
</comment>
<evidence type="ECO:0000256" key="12">
    <source>
        <dbReference type="SAM" id="MobiDB-lite"/>
    </source>
</evidence>
<feature type="compositionally biased region" description="Low complexity" evidence="12">
    <location>
        <begin position="988"/>
        <end position="1001"/>
    </location>
</feature>
<feature type="compositionally biased region" description="Basic and acidic residues" evidence="12">
    <location>
        <begin position="135"/>
        <end position="145"/>
    </location>
</feature>
<dbReference type="PROSITE" id="PS00981">
    <property type="entry name" value="G_PROTEIN_RECEP_F3_3"/>
    <property type="match status" value="1"/>
</dbReference>
<evidence type="ECO:0000256" key="5">
    <source>
        <dbReference type="ARBA" id="ARBA00022989"/>
    </source>
</evidence>
<dbReference type="OMA" id="FRISKQD"/>
<feature type="region of interest" description="Disordered" evidence="12">
    <location>
        <begin position="1039"/>
        <end position="1070"/>
    </location>
</feature>
<dbReference type="Pfam" id="PF00003">
    <property type="entry name" value="7tm_3"/>
    <property type="match status" value="1"/>
</dbReference>
<evidence type="ECO:0000259" key="14">
    <source>
        <dbReference type="PROSITE" id="PS50259"/>
    </source>
</evidence>
<feature type="transmembrane region" description="Helical" evidence="13">
    <location>
        <begin position="775"/>
        <end position="797"/>
    </location>
</feature>
<dbReference type="HOGENOM" id="CLU_005389_0_1_1"/>
<feature type="region of interest" description="Disordered" evidence="12">
    <location>
        <begin position="1282"/>
        <end position="1313"/>
    </location>
</feature>
<feature type="compositionally biased region" description="Polar residues" evidence="12">
    <location>
        <begin position="1282"/>
        <end position="1293"/>
    </location>
</feature>
<feature type="transmembrane region" description="Helical" evidence="13">
    <location>
        <begin position="7"/>
        <end position="30"/>
    </location>
</feature>
<comment type="function">
    <text evidence="11">G-protein coupled receptor for glutamate. Ligand binding causes a conformation change that triggers signaling via guanine nucleotide-binding proteins (G proteins) and modulates the activity of down-stream effectors.</text>
</comment>
<dbReference type="InterPro" id="IPR011500">
    <property type="entry name" value="GPCR_3_9-Cys_dom"/>
</dbReference>
<keyword evidence="10" id="KW-0807">Transducer</keyword>
<keyword evidence="3" id="KW-1003">Cell membrane</keyword>
<feature type="transmembrane region" description="Helical" evidence="13">
    <location>
        <begin position="733"/>
        <end position="754"/>
    </location>
</feature>
<gene>
    <name evidence="15" type="primary">107359880</name>
</gene>
<dbReference type="InterPro" id="IPR017978">
    <property type="entry name" value="GPCR_3_C"/>
</dbReference>
<dbReference type="KEGG" id="tut:107359880"/>
<dbReference type="PROSITE" id="PS00980">
    <property type="entry name" value="G_PROTEIN_RECEP_F3_2"/>
    <property type="match status" value="1"/>
</dbReference>
<dbReference type="Pfam" id="PF01094">
    <property type="entry name" value="ANF_receptor"/>
    <property type="match status" value="1"/>
</dbReference>
<protein>
    <recommendedName>
        <fullName evidence="14">G-protein coupled receptors family 3 profile domain-containing protein</fullName>
    </recommendedName>
</protein>
<proteinExistence type="inferred from homology"/>
<feature type="compositionally biased region" description="Basic residues" evidence="12">
    <location>
        <begin position="1371"/>
        <end position="1380"/>
    </location>
</feature>
<keyword evidence="8" id="KW-0675">Receptor</keyword>
<evidence type="ECO:0000256" key="13">
    <source>
        <dbReference type="SAM" id="Phobius"/>
    </source>
</evidence>
<keyword evidence="6" id="KW-0297">G-protein coupled receptor</keyword>
<dbReference type="PANTHER" id="PTHR24060">
    <property type="entry name" value="METABOTROPIC GLUTAMATE RECEPTOR"/>
    <property type="match status" value="1"/>
</dbReference>
<keyword evidence="5 13" id="KW-1133">Transmembrane helix</keyword>